<evidence type="ECO:0000259" key="1">
    <source>
        <dbReference type="Pfam" id="PF26035"/>
    </source>
</evidence>
<evidence type="ECO:0000313" key="3">
    <source>
        <dbReference type="EMBL" id="CEA08361.1"/>
    </source>
</evidence>
<gene>
    <name evidence="3" type="ORF">BN1051_01705</name>
</gene>
<organism evidence="3">
    <name type="scientific">Arthrobacter saudimassiliensis</name>
    <dbReference type="NCBI Taxonomy" id="1461584"/>
    <lineage>
        <taxon>Bacteria</taxon>
        <taxon>Bacillati</taxon>
        <taxon>Actinomycetota</taxon>
        <taxon>Actinomycetes</taxon>
        <taxon>Micrococcales</taxon>
        <taxon>Micrococcaceae</taxon>
        <taxon>Arthrobacter</taxon>
    </lineage>
</organism>
<accession>A0A078MU61</accession>
<sequence>MAGEELVLADAQVTADLRTFVVRARSAADGAIRLQASGTVLAAWVCALRPRGLGEAGPTVLGLRTMPLAEPAEVDSTVELSAVADRLARMAGGATSLSLPPVQVHETWAGISPPRSGWEPAGTVPAAALTDAAAEGMRLVAEAVPQNPGAAVVDSARNAVWGRPLEGSPGPLPSGAAFAAVTLGFLPRPEQAGPAPVLRNGRWLRLSLPHGHVLVRQGAAFAF</sequence>
<proteinExistence type="predicted"/>
<dbReference type="InterPro" id="IPR058498">
    <property type="entry name" value="DUF8185"/>
</dbReference>
<feature type="domain" description="DUF8010" evidence="1">
    <location>
        <begin position="1"/>
        <end position="101"/>
    </location>
</feature>
<dbReference type="Pfam" id="PF26572">
    <property type="entry name" value="DUF8185"/>
    <property type="match status" value="1"/>
</dbReference>
<dbReference type="EMBL" id="LN483070">
    <property type="protein sequence ID" value="CEA08361.1"/>
    <property type="molecule type" value="Genomic_DNA"/>
</dbReference>
<dbReference type="PATRIC" id="fig|1461584.3.peg.1690"/>
<dbReference type="AlphaFoldDB" id="A0A078MU61"/>
<evidence type="ECO:0000259" key="2">
    <source>
        <dbReference type="Pfam" id="PF26572"/>
    </source>
</evidence>
<name>A0A078MU61_9MICC</name>
<feature type="domain" description="DUF8185" evidence="2">
    <location>
        <begin position="113"/>
        <end position="219"/>
    </location>
</feature>
<dbReference type="Pfam" id="PF26035">
    <property type="entry name" value="DUF8010"/>
    <property type="match status" value="1"/>
</dbReference>
<reference evidence="3" key="1">
    <citation type="submission" date="2014-07" db="EMBL/GenBank/DDBJ databases">
        <authorList>
            <person name="Urmite Genomes Urmite Genomes"/>
        </authorList>
    </citation>
    <scope>NUCLEOTIDE SEQUENCE</scope>
    <source>
        <strain evidence="3">11W110_air</strain>
    </source>
</reference>
<dbReference type="InterPro" id="IPR058323">
    <property type="entry name" value="DUF8010"/>
</dbReference>
<protein>
    <submittedName>
        <fullName evidence="3">Uncharacterized protein</fullName>
    </submittedName>
</protein>